<dbReference type="PRINTS" id="PR00081">
    <property type="entry name" value="GDHRDH"/>
</dbReference>
<dbReference type="OrthoDB" id="47007at2759"/>
<organism evidence="2">
    <name type="scientific">Capitella teleta</name>
    <name type="common">Polychaete worm</name>
    <dbReference type="NCBI Taxonomy" id="283909"/>
    <lineage>
        <taxon>Eukaryota</taxon>
        <taxon>Metazoa</taxon>
        <taxon>Spiralia</taxon>
        <taxon>Lophotrochozoa</taxon>
        <taxon>Annelida</taxon>
        <taxon>Polychaeta</taxon>
        <taxon>Sedentaria</taxon>
        <taxon>Scolecida</taxon>
        <taxon>Capitellidae</taxon>
        <taxon>Capitella</taxon>
    </lineage>
</organism>
<feature type="transmembrane region" description="Helical" evidence="1">
    <location>
        <begin position="183"/>
        <end position="203"/>
    </location>
</feature>
<reference evidence="3" key="3">
    <citation type="submission" date="2015-06" db="UniProtKB">
        <authorList>
            <consortium name="EnsemblMetazoa"/>
        </authorList>
    </citation>
    <scope>IDENTIFICATION</scope>
</reference>
<keyword evidence="4" id="KW-1185">Reference proteome</keyword>
<dbReference type="OMA" id="WISTHPV"/>
<sequence>MACCWTDMLLYSFLAYLVVQLVRLIFADADLNVLWKEKFGKRPDTLKGQVVWITGSSSGIGEYLAYELAKAGCKLVLSARRIKELERVKKQCLIYGPISDEDILVTSLDVADLSSQERAVEVIISHFGQVDILVNNAGRSQRAMICDTSIEVDQEMINLNVVGQISLTKAILPHMRKRKTGHIVVTSSLAGLMGAPFSASYALTKFALHGWFESLRFEGFSENIKVTMICPGPVFSNLLKNCFTGQKGQVQMGSNEKRVTTQRCAALMATAIANQMDEVWITRQPLLLLTYFAQYFPSICRWFVTFMFFVCLFVCLFV</sequence>
<evidence type="ECO:0000313" key="4">
    <source>
        <dbReference type="Proteomes" id="UP000014760"/>
    </source>
</evidence>
<gene>
    <name evidence="2" type="ORF">CAPTEDRAFT_143106</name>
</gene>
<dbReference type="EnsemblMetazoa" id="CapteT143106">
    <property type="protein sequence ID" value="CapteP143106"/>
    <property type="gene ID" value="CapteG143106"/>
</dbReference>
<evidence type="ECO:0008006" key="5">
    <source>
        <dbReference type="Google" id="ProtNLM"/>
    </source>
</evidence>
<dbReference type="SUPFAM" id="SSF51735">
    <property type="entry name" value="NAD(P)-binding Rossmann-fold domains"/>
    <property type="match status" value="1"/>
</dbReference>
<dbReference type="CDD" id="cd05332">
    <property type="entry name" value="11beta-HSD1_like_SDR_c"/>
    <property type="match status" value="1"/>
</dbReference>
<evidence type="ECO:0000313" key="3">
    <source>
        <dbReference type="EnsemblMetazoa" id="CapteP143106"/>
    </source>
</evidence>
<dbReference type="InterPro" id="IPR002347">
    <property type="entry name" value="SDR_fam"/>
</dbReference>
<dbReference type="Pfam" id="PF00106">
    <property type="entry name" value="adh_short"/>
    <property type="match status" value="1"/>
</dbReference>
<dbReference type="EMBL" id="AMQN01002271">
    <property type="status" value="NOT_ANNOTATED_CDS"/>
    <property type="molecule type" value="Genomic_DNA"/>
</dbReference>
<reference evidence="2 4" key="2">
    <citation type="journal article" date="2013" name="Nature">
        <title>Insights into bilaterian evolution from three spiralian genomes.</title>
        <authorList>
            <person name="Simakov O."/>
            <person name="Marletaz F."/>
            <person name="Cho S.J."/>
            <person name="Edsinger-Gonzales E."/>
            <person name="Havlak P."/>
            <person name="Hellsten U."/>
            <person name="Kuo D.H."/>
            <person name="Larsson T."/>
            <person name="Lv J."/>
            <person name="Arendt D."/>
            <person name="Savage R."/>
            <person name="Osoegawa K."/>
            <person name="de Jong P."/>
            <person name="Grimwood J."/>
            <person name="Chapman J.A."/>
            <person name="Shapiro H."/>
            <person name="Aerts A."/>
            <person name="Otillar R.P."/>
            <person name="Terry A.Y."/>
            <person name="Boore J.L."/>
            <person name="Grigoriev I.V."/>
            <person name="Lindberg D.R."/>
            <person name="Seaver E.C."/>
            <person name="Weisblat D.A."/>
            <person name="Putnam N.H."/>
            <person name="Rokhsar D.S."/>
        </authorList>
    </citation>
    <scope>NUCLEOTIDE SEQUENCE</scope>
    <source>
        <strain evidence="2 4">I ESC-2004</strain>
    </source>
</reference>
<keyword evidence="1" id="KW-1133">Transmembrane helix</keyword>
<dbReference type="FunCoup" id="R7TZZ8">
    <property type="interactions" value="186"/>
</dbReference>
<keyword evidence="1" id="KW-0812">Transmembrane</keyword>
<protein>
    <recommendedName>
        <fullName evidence="5">Dehydrogenase/reductase SDR family member 7</fullName>
    </recommendedName>
</protein>
<dbReference type="PANTHER" id="PTHR44269">
    <property type="entry name" value="DEHYDROGENASE/REDUCTASE SDR FAMILY MEMBER 7-RELATED"/>
    <property type="match status" value="1"/>
</dbReference>
<feature type="transmembrane region" description="Helical" evidence="1">
    <location>
        <begin position="295"/>
        <end position="317"/>
    </location>
</feature>
<dbReference type="EMBL" id="KB308810">
    <property type="protein sequence ID" value="ELT96525.1"/>
    <property type="molecule type" value="Genomic_DNA"/>
</dbReference>
<dbReference type="STRING" id="283909.R7TZZ8"/>
<proteinExistence type="predicted"/>
<keyword evidence="1" id="KW-0472">Membrane</keyword>
<reference evidence="4" key="1">
    <citation type="submission" date="2012-12" db="EMBL/GenBank/DDBJ databases">
        <authorList>
            <person name="Hellsten U."/>
            <person name="Grimwood J."/>
            <person name="Chapman J.A."/>
            <person name="Shapiro H."/>
            <person name="Aerts A."/>
            <person name="Otillar R.P."/>
            <person name="Terry A.Y."/>
            <person name="Boore J.L."/>
            <person name="Simakov O."/>
            <person name="Marletaz F."/>
            <person name="Cho S.-J."/>
            <person name="Edsinger-Gonzales E."/>
            <person name="Havlak P."/>
            <person name="Kuo D.-H."/>
            <person name="Larsson T."/>
            <person name="Lv J."/>
            <person name="Arendt D."/>
            <person name="Savage R."/>
            <person name="Osoegawa K."/>
            <person name="de Jong P."/>
            <person name="Lindberg D.R."/>
            <person name="Seaver E.C."/>
            <person name="Weisblat D.A."/>
            <person name="Putnam N.H."/>
            <person name="Grigoriev I.V."/>
            <person name="Rokhsar D.S."/>
        </authorList>
    </citation>
    <scope>NUCLEOTIDE SEQUENCE</scope>
    <source>
        <strain evidence="4">I ESC-2004</strain>
    </source>
</reference>
<name>R7TZZ8_CAPTE</name>
<dbReference type="InterPro" id="IPR036291">
    <property type="entry name" value="NAD(P)-bd_dom_sf"/>
</dbReference>
<dbReference type="Proteomes" id="UP000014760">
    <property type="component" value="Unassembled WGS sequence"/>
</dbReference>
<dbReference type="InterPro" id="IPR053011">
    <property type="entry name" value="SDR_family_member_7"/>
</dbReference>
<evidence type="ECO:0000256" key="1">
    <source>
        <dbReference type="SAM" id="Phobius"/>
    </source>
</evidence>
<evidence type="ECO:0000313" key="2">
    <source>
        <dbReference type="EMBL" id="ELT96525.1"/>
    </source>
</evidence>
<feature type="transmembrane region" description="Helical" evidence="1">
    <location>
        <begin position="13"/>
        <end position="35"/>
    </location>
</feature>
<dbReference type="HOGENOM" id="CLU_010194_2_1_1"/>
<dbReference type="AlphaFoldDB" id="R7TZZ8"/>
<dbReference type="Gene3D" id="3.40.50.720">
    <property type="entry name" value="NAD(P)-binding Rossmann-like Domain"/>
    <property type="match status" value="1"/>
</dbReference>
<accession>R7TZZ8</accession>